<comment type="subcellular location">
    <subcellularLocation>
        <location evidence="1">Membrane</location>
        <topology evidence="1">Multi-pass membrane protein</topology>
    </subcellularLocation>
</comment>
<dbReference type="InterPro" id="IPR018499">
    <property type="entry name" value="Tetraspanin/Peripherin"/>
</dbReference>
<feature type="compositionally biased region" description="Basic and acidic residues" evidence="5">
    <location>
        <begin position="457"/>
        <end position="477"/>
    </location>
</feature>
<feature type="compositionally biased region" description="Polar residues" evidence="5">
    <location>
        <begin position="369"/>
        <end position="397"/>
    </location>
</feature>
<evidence type="ECO:0000256" key="2">
    <source>
        <dbReference type="ARBA" id="ARBA00022692"/>
    </source>
</evidence>
<evidence type="ECO:0000256" key="3">
    <source>
        <dbReference type="ARBA" id="ARBA00022989"/>
    </source>
</evidence>
<feature type="transmembrane region" description="Helical" evidence="6">
    <location>
        <begin position="568"/>
        <end position="591"/>
    </location>
</feature>
<keyword evidence="3 6" id="KW-1133">Transmembrane helix</keyword>
<dbReference type="Gene3D" id="1.10.1450.10">
    <property type="entry name" value="Tetraspanin"/>
    <property type="match status" value="1"/>
</dbReference>
<organism evidence="8 9">
    <name type="scientific">Caenorhabditis bovis</name>
    <dbReference type="NCBI Taxonomy" id="2654633"/>
    <lineage>
        <taxon>Eukaryota</taxon>
        <taxon>Metazoa</taxon>
        <taxon>Ecdysozoa</taxon>
        <taxon>Nematoda</taxon>
        <taxon>Chromadorea</taxon>
        <taxon>Rhabditida</taxon>
        <taxon>Rhabditina</taxon>
        <taxon>Rhabditomorpha</taxon>
        <taxon>Rhabditoidea</taxon>
        <taxon>Rhabditidae</taxon>
        <taxon>Peloderinae</taxon>
        <taxon>Caenorhabditis</taxon>
    </lineage>
</organism>
<dbReference type="SUPFAM" id="SSF48652">
    <property type="entry name" value="Tetraspanin"/>
    <property type="match status" value="1"/>
</dbReference>
<dbReference type="GO" id="GO:0005814">
    <property type="term" value="C:centriole"/>
    <property type="evidence" value="ECO:0007669"/>
    <property type="project" value="TreeGrafter"/>
</dbReference>
<evidence type="ECO:0000256" key="1">
    <source>
        <dbReference type="ARBA" id="ARBA00004141"/>
    </source>
</evidence>
<feature type="transmembrane region" description="Helical" evidence="6">
    <location>
        <begin position="717"/>
        <end position="741"/>
    </location>
</feature>
<keyword evidence="9" id="KW-1185">Reference proteome</keyword>
<evidence type="ECO:0000256" key="6">
    <source>
        <dbReference type="SAM" id="Phobius"/>
    </source>
</evidence>
<dbReference type="GO" id="GO:0036064">
    <property type="term" value="C:ciliary basal body"/>
    <property type="evidence" value="ECO:0007669"/>
    <property type="project" value="InterPro"/>
</dbReference>
<evidence type="ECO:0000313" key="8">
    <source>
        <dbReference type="EMBL" id="CAB3404775.1"/>
    </source>
</evidence>
<proteinExistence type="predicted"/>
<evidence type="ECO:0000256" key="4">
    <source>
        <dbReference type="ARBA" id="ARBA00023136"/>
    </source>
</evidence>
<dbReference type="GO" id="GO:0060271">
    <property type="term" value="P:cilium assembly"/>
    <property type="evidence" value="ECO:0007669"/>
    <property type="project" value="InterPro"/>
</dbReference>
<gene>
    <name evidence="8" type="ORF">CBOVIS_LOCUS7052</name>
</gene>
<name>A0A8S1ETV1_9PELO</name>
<dbReference type="AlphaFoldDB" id="A0A8S1ETV1"/>
<dbReference type="OrthoDB" id="193023at2759"/>
<feature type="region of interest" description="Disordered" evidence="5">
    <location>
        <begin position="805"/>
        <end position="967"/>
    </location>
</feature>
<dbReference type="InterPro" id="IPR008952">
    <property type="entry name" value="Tetraspanin_EC2_sf"/>
</dbReference>
<dbReference type="Pfam" id="PF21050">
    <property type="entry name" value="ARMC9_ARM"/>
    <property type="match status" value="1"/>
</dbReference>
<sequence length="967" mass="109380">MKTPGTRKPPRRPTGGYICTKRGKTIEEPEEDPPPDPKASSDDFNVHCLLRDIDDKKLVLLMIGHPSSRSTALILQALRQQMSVATLDEYVADALKWVVDNDVLMLKMKKNSLFCRVLQADGVDSREQMARFVNTIASYPNGRHYLAAHQKVFLPCLVAILRGKRIPSTTHDQLIACIQKMSTRNSCQKELLQSGVLEWAVNHFDQKLSNYAFEYLAALVINLSSNSLSHQIVARLADSIANSIAGLILKVSHGTSCSLYNNLIMSALSCSRIRLRSKDTKLLEAIRTRLEMRPNCPLCSLHNPYLQAIINQDVEFNRVPQSPTESDADKAGISCEREIDALDPLRPSSNELSGARLLIRKAYCDHSNEFQQTPVPGQVPYKSSSHPQLSSRANSKASNRKSEPPPQQQHQKRIGTATSQHTFVIETERRRPLVVNIGLTEGALEYKKMTDERARKLEDEERKKRKEKEEKEKEKQKALRHIQLTSRKAPSLLKKELSMAANLEPEKIISTHNQIKKSFSKNSITKKGNHSEEKNNNNKEPSNDPEYPIENETFDDYNAVFGSRPKRYLFLIFFSFLFTITSVILTSNFSAKIEAKLVEIMLHNYVNYMSNEKSRKIMDQIHVKYSCCGIHGIKDFLDFTEVEGFEKYFDESVRPPACTEWDYCNLPMTCCHSTMCSKAFRIFRAPVDQEEIIEKWFHNKGCLWEIRDNITLLPSDYIVTIILVLTLLLKVISLFLVKLVMTSYATLKMTNSADEEDSFAWIMEYGYPEPKDIIDVFHEEEDSTSDQNVEKLKKIEDVEVEEKLELEVPSVSKPELSSSSNPTPATRISSTETKKSSENPTPATKISSTETKKTSENPTPPVETTKTSKVASDEGANESDEPEKSNESKESTTKSKENKGKKAKKGGTKKAKKKAKKGKSKEKNNKKKKANAKKKKTKKKASKTTAKAKAKPKQTAKPKPKPKRAKK</sequence>
<feature type="region of interest" description="Disordered" evidence="5">
    <location>
        <begin position="519"/>
        <end position="549"/>
    </location>
</feature>
<feature type="region of interest" description="Disordered" evidence="5">
    <location>
        <begin position="457"/>
        <end position="479"/>
    </location>
</feature>
<dbReference type="PANTHER" id="PTHR14881:SF4">
    <property type="entry name" value="LISH DOMAIN-CONTAINING PROTEIN ARMC9"/>
    <property type="match status" value="1"/>
</dbReference>
<feature type="compositionally biased region" description="Polar residues" evidence="5">
    <location>
        <begin position="821"/>
        <end position="831"/>
    </location>
</feature>
<feature type="compositionally biased region" description="Low complexity" evidence="5">
    <location>
        <begin position="807"/>
        <end position="820"/>
    </location>
</feature>
<evidence type="ECO:0000313" key="9">
    <source>
        <dbReference type="Proteomes" id="UP000494206"/>
    </source>
</evidence>
<evidence type="ECO:0000259" key="7">
    <source>
        <dbReference type="Pfam" id="PF21050"/>
    </source>
</evidence>
<feature type="compositionally biased region" description="Basic residues" evidence="5">
    <location>
        <begin position="901"/>
        <end position="967"/>
    </location>
</feature>
<evidence type="ECO:0000256" key="5">
    <source>
        <dbReference type="SAM" id="MobiDB-lite"/>
    </source>
</evidence>
<dbReference type="Pfam" id="PF00335">
    <property type="entry name" value="Tetraspanin"/>
    <property type="match status" value="1"/>
</dbReference>
<feature type="region of interest" description="Disordered" evidence="5">
    <location>
        <begin position="369"/>
        <end position="425"/>
    </location>
</feature>
<dbReference type="InterPro" id="IPR040369">
    <property type="entry name" value="ARMC9"/>
</dbReference>
<dbReference type="PANTHER" id="PTHR14881">
    <property type="entry name" value="LISH DOMAIN-CONTAINING PROTEIN ARMC9"/>
    <property type="match status" value="1"/>
</dbReference>
<keyword evidence="4 6" id="KW-0472">Membrane</keyword>
<dbReference type="EMBL" id="CADEPM010000004">
    <property type="protein sequence ID" value="CAB3404775.1"/>
    <property type="molecule type" value="Genomic_DNA"/>
</dbReference>
<keyword evidence="2 6" id="KW-0812">Transmembrane</keyword>
<accession>A0A8S1ETV1</accession>
<feature type="region of interest" description="Disordered" evidence="5">
    <location>
        <begin position="1"/>
        <end position="43"/>
    </location>
</feature>
<comment type="caution">
    <text evidence="8">The sequence shown here is derived from an EMBL/GenBank/DDBJ whole genome shotgun (WGS) entry which is preliminary data.</text>
</comment>
<protein>
    <recommendedName>
        <fullName evidence="7">LisH domain-containing protein</fullName>
    </recommendedName>
</protein>
<reference evidence="8 9" key="1">
    <citation type="submission" date="2020-04" db="EMBL/GenBank/DDBJ databases">
        <authorList>
            <person name="Laetsch R D."/>
            <person name="Stevens L."/>
            <person name="Kumar S."/>
            <person name="Blaxter L. M."/>
        </authorList>
    </citation>
    <scope>NUCLEOTIDE SEQUENCE [LARGE SCALE GENOMIC DNA]</scope>
</reference>
<feature type="compositionally biased region" description="Basic and acidic residues" evidence="5">
    <location>
        <begin position="882"/>
        <end position="900"/>
    </location>
</feature>
<feature type="domain" description="LisH" evidence="7">
    <location>
        <begin position="192"/>
        <end position="291"/>
    </location>
</feature>
<dbReference type="Proteomes" id="UP000494206">
    <property type="component" value="Unassembled WGS sequence"/>
</dbReference>
<dbReference type="InterPro" id="IPR048959">
    <property type="entry name" value="ARMC9_ARM_dom"/>
</dbReference>
<dbReference type="GO" id="GO:0097542">
    <property type="term" value="C:ciliary tip"/>
    <property type="evidence" value="ECO:0007669"/>
    <property type="project" value="TreeGrafter"/>
</dbReference>
<dbReference type="GO" id="GO:0016020">
    <property type="term" value="C:membrane"/>
    <property type="evidence" value="ECO:0007669"/>
    <property type="project" value="UniProtKB-SubCell"/>
</dbReference>